<feature type="transmembrane region" description="Helical" evidence="8">
    <location>
        <begin position="12"/>
        <end position="34"/>
    </location>
</feature>
<dbReference type="InterPro" id="IPR014263">
    <property type="entry name" value="Methanolan_biosynth_EpsI"/>
</dbReference>
<keyword evidence="4 8" id="KW-0812">Transmembrane</keyword>
<dbReference type="GO" id="GO:0008233">
    <property type="term" value="F:peptidase activity"/>
    <property type="evidence" value="ECO:0007669"/>
    <property type="project" value="UniProtKB-KW"/>
</dbReference>
<dbReference type="Pfam" id="PF09721">
    <property type="entry name" value="Exosortase_EpsH"/>
    <property type="match status" value="1"/>
</dbReference>
<dbReference type="NCBIfam" id="TIGR02602">
    <property type="entry name" value="8TM_EpsH"/>
    <property type="match status" value="1"/>
</dbReference>
<evidence type="ECO:0000256" key="2">
    <source>
        <dbReference type="ARBA" id="ARBA00022475"/>
    </source>
</evidence>
<dbReference type="OrthoDB" id="9797363at2"/>
<evidence type="ECO:0000256" key="4">
    <source>
        <dbReference type="ARBA" id="ARBA00022692"/>
    </source>
</evidence>
<evidence type="ECO:0000259" key="9">
    <source>
        <dbReference type="Pfam" id="PF11984"/>
    </source>
</evidence>
<sequence length="509" mass="56365">MTSNNLAETGVRFFWNGQALVLVSALLVPFVAYYPSLERLVELWSDKGSVLSHGFLLFPISLYLFYQALRQTAPGLRIQPSLLGISFLLGATLLWLLAGLVYIESVQQAAFVLVLLGVVVSLLGVRQALPFFFPILLLLSVVPVWQVLTPYLQTASAIVSAQLLDVTGFTTVREGYLILIPDGVFEVEEGCSGLKYQLTAVTIAFLYAKVNGFNLRQMLIYAVIASGMAFLANIVRIYSVVAIGYFTGMQNPMVQDHDTLGWVVFALFIFVLLVYLGRLFPPQAEEKAVDPEADAPVALTRWPVLGGVVLVSMLGPLLALAYSASAETADSLRWRLPEQVGDWQLQTRRLTQWQPKWQQGDLVLQGRYLSHQDSVDLFITHFEKQAQDKEAVHVDNKIFSGERWARVSRQQRQVVLADGSHLPVEASLIKGGRQTSQRLVWRWYGTAGHRVASGSRAKLWNLYGTLTGSPAISVVLVSTPVTSEQQDAEAVLMAFLSQFVTDVETALSR</sequence>
<comment type="caution">
    <text evidence="10">The sequence shown here is derived from an EMBL/GenBank/DDBJ whole genome shotgun (WGS) entry which is preliminary data.</text>
</comment>
<keyword evidence="6 8" id="KW-1133">Transmembrane helix</keyword>
<keyword evidence="3" id="KW-0645">Protease</keyword>
<dbReference type="Proteomes" id="UP000051634">
    <property type="component" value="Unassembled WGS sequence"/>
</dbReference>
<protein>
    <submittedName>
        <fullName evidence="11">EpsI family protein</fullName>
    </submittedName>
    <submittedName>
        <fullName evidence="10">Exosortase</fullName>
    </submittedName>
</protein>
<dbReference type="GO" id="GO:0005886">
    <property type="term" value="C:plasma membrane"/>
    <property type="evidence" value="ECO:0007669"/>
    <property type="project" value="UniProtKB-SubCell"/>
</dbReference>
<feature type="transmembrane region" description="Helical" evidence="8">
    <location>
        <begin position="81"/>
        <end position="103"/>
    </location>
</feature>
<evidence type="ECO:0000313" key="10">
    <source>
        <dbReference type="EMBL" id="KRT55786.1"/>
    </source>
</evidence>
<proteinExistence type="predicted"/>
<dbReference type="InterPro" id="IPR013426">
    <property type="entry name" value="EpsH-like"/>
</dbReference>
<reference evidence="12 13" key="1">
    <citation type="submission" date="2015-11" db="EMBL/GenBank/DDBJ databases">
        <title>The genome of Candidatus Endoriftia persephone in Ridgeia piscesae and population structure of the North Eastern Pacific vestimentiferan symbionts.</title>
        <authorList>
            <person name="Perez M."/>
            <person name="Juniper K.S."/>
        </authorList>
    </citation>
    <scope>NUCLEOTIDE SEQUENCE [LARGE SCALE GENOMIC DNA]</scope>
    <source>
        <strain evidence="11">Ind10</strain>
        <strain evidence="10">Ind11</strain>
    </source>
</reference>
<dbReference type="RefSeq" id="WP_057955404.1">
    <property type="nucleotide sequence ID" value="NZ_KQ556879.1"/>
</dbReference>
<evidence type="ECO:0000256" key="5">
    <source>
        <dbReference type="ARBA" id="ARBA00022801"/>
    </source>
</evidence>
<feature type="transmembrane region" description="Helical" evidence="8">
    <location>
        <begin position="132"/>
        <end position="152"/>
    </location>
</feature>
<feature type="transmembrane region" description="Helical" evidence="8">
    <location>
        <begin position="219"/>
        <end position="247"/>
    </location>
</feature>
<dbReference type="NCBIfam" id="TIGR04178">
    <property type="entry name" value="exo_archaeo"/>
    <property type="match status" value="1"/>
</dbReference>
<dbReference type="STRING" id="54398.Ga0074115_12433"/>
<keyword evidence="5" id="KW-0378">Hydrolase</keyword>
<name>A0A0T5YYT8_9GAMM</name>
<keyword evidence="13" id="KW-1185">Reference proteome</keyword>
<dbReference type="Pfam" id="PF11984">
    <property type="entry name" value="DUF3485"/>
    <property type="match status" value="1"/>
</dbReference>
<comment type="subcellular location">
    <subcellularLocation>
        <location evidence="1">Cell membrane</location>
        <topology evidence="1">Multi-pass membrane protein</topology>
    </subcellularLocation>
</comment>
<keyword evidence="7 8" id="KW-0472">Membrane</keyword>
<accession>A0A0T5YYT8</accession>
<evidence type="ECO:0000313" key="13">
    <source>
        <dbReference type="Proteomes" id="UP000051634"/>
    </source>
</evidence>
<evidence type="ECO:0000313" key="12">
    <source>
        <dbReference type="Proteomes" id="UP000051276"/>
    </source>
</evidence>
<dbReference type="Proteomes" id="UP000051276">
    <property type="component" value="Unassembled WGS sequence"/>
</dbReference>
<evidence type="ECO:0000256" key="1">
    <source>
        <dbReference type="ARBA" id="ARBA00004651"/>
    </source>
</evidence>
<evidence type="ECO:0000256" key="8">
    <source>
        <dbReference type="SAM" id="Phobius"/>
    </source>
</evidence>
<evidence type="ECO:0000313" key="11">
    <source>
        <dbReference type="EMBL" id="KRT58422.1"/>
    </source>
</evidence>
<feature type="transmembrane region" description="Helical" evidence="8">
    <location>
        <begin position="300"/>
        <end position="325"/>
    </location>
</feature>
<feature type="transmembrane region" description="Helical" evidence="8">
    <location>
        <begin position="109"/>
        <end position="125"/>
    </location>
</feature>
<dbReference type="NCBIfam" id="TIGR02914">
    <property type="entry name" value="EpsI_fam"/>
    <property type="match status" value="1"/>
</dbReference>
<dbReference type="EMBL" id="LDXT01000073">
    <property type="protein sequence ID" value="KRT55786.1"/>
    <property type="molecule type" value="Genomic_DNA"/>
</dbReference>
<feature type="transmembrane region" description="Helical" evidence="8">
    <location>
        <begin position="50"/>
        <end position="69"/>
    </location>
</feature>
<organism evidence="10 13">
    <name type="scientific">endosymbiont of Ridgeia piscesae</name>
    <dbReference type="NCBI Taxonomy" id="54398"/>
    <lineage>
        <taxon>Bacteria</taxon>
        <taxon>Pseudomonadati</taxon>
        <taxon>Pseudomonadota</taxon>
        <taxon>Gammaproteobacteria</taxon>
        <taxon>sulfur-oxidizing symbionts</taxon>
    </lineage>
</organism>
<evidence type="ECO:0000256" key="7">
    <source>
        <dbReference type="ARBA" id="ARBA00023136"/>
    </source>
</evidence>
<feature type="transmembrane region" description="Helical" evidence="8">
    <location>
        <begin position="259"/>
        <end position="280"/>
    </location>
</feature>
<evidence type="ECO:0000256" key="3">
    <source>
        <dbReference type="ARBA" id="ARBA00022670"/>
    </source>
</evidence>
<dbReference type="InterPro" id="IPR026392">
    <property type="entry name" value="Exo/Archaeosortase_dom"/>
</dbReference>
<dbReference type="InterPro" id="IPR019127">
    <property type="entry name" value="Exosortase"/>
</dbReference>
<dbReference type="GO" id="GO:0006508">
    <property type="term" value="P:proteolysis"/>
    <property type="evidence" value="ECO:0007669"/>
    <property type="project" value="UniProtKB-KW"/>
</dbReference>
<dbReference type="EMBL" id="LMXI01000346">
    <property type="protein sequence ID" value="KRT58422.1"/>
    <property type="molecule type" value="Genomic_DNA"/>
</dbReference>
<evidence type="ECO:0000256" key="6">
    <source>
        <dbReference type="ARBA" id="ARBA00022989"/>
    </source>
</evidence>
<dbReference type="AlphaFoldDB" id="A0A0T5YYT8"/>
<gene>
    <name evidence="10" type="ORF">Ga0074115_12433</name>
    <name evidence="11" type="ORF">Ga0076813_13482</name>
</gene>
<keyword evidence="2" id="KW-1003">Cell membrane</keyword>
<feature type="domain" description="Methanolan biosynthesis EpsI" evidence="9">
    <location>
        <begin position="308"/>
        <end position="503"/>
    </location>
</feature>